<dbReference type="Pfam" id="PF13540">
    <property type="entry name" value="RCC1_2"/>
    <property type="match status" value="1"/>
</dbReference>
<dbReference type="InterPro" id="IPR009091">
    <property type="entry name" value="RCC1/BLIP-II"/>
</dbReference>
<feature type="domain" description="F-box" evidence="2">
    <location>
        <begin position="4"/>
        <end position="52"/>
    </location>
</feature>
<organism evidence="3 4">
    <name type="scientific">Paraphaeosphaeria minitans</name>
    <dbReference type="NCBI Taxonomy" id="565426"/>
    <lineage>
        <taxon>Eukaryota</taxon>
        <taxon>Fungi</taxon>
        <taxon>Dikarya</taxon>
        <taxon>Ascomycota</taxon>
        <taxon>Pezizomycotina</taxon>
        <taxon>Dothideomycetes</taxon>
        <taxon>Pleosporomycetidae</taxon>
        <taxon>Pleosporales</taxon>
        <taxon>Massarineae</taxon>
        <taxon>Didymosphaeriaceae</taxon>
        <taxon>Paraphaeosphaeria</taxon>
    </lineage>
</organism>
<proteinExistence type="predicted"/>
<dbReference type="InterPro" id="IPR036047">
    <property type="entry name" value="F-box-like_dom_sf"/>
</dbReference>
<protein>
    <recommendedName>
        <fullName evidence="2">F-box domain-containing protein</fullName>
    </recommendedName>
</protein>
<dbReference type="SUPFAM" id="SSF81383">
    <property type="entry name" value="F-box domain"/>
    <property type="match status" value="1"/>
</dbReference>
<dbReference type="PANTHER" id="PTHR45982:SF3">
    <property type="entry name" value="F-BOX PROTEIN POF9"/>
    <property type="match status" value="1"/>
</dbReference>
<dbReference type="InterPro" id="IPR051553">
    <property type="entry name" value="Ran_GTPase-activating"/>
</dbReference>
<accession>A0A9P6GJC3</accession>
<dbReference type="PROSITE" id="PS50181">
    <property type="entry name" value="FBOX"/>
    <property type="match status" value="1"/>
</dbReference>
<gene>
    <name evidence="3" type="ORF">PMIN01_04581</name>
</gene>
<dbReference type="AlphaFoldDB" id="A0A9P6GJC3"/>
<evidence type="ECO:0000259" key="2">
    <source>
        <dbReference type="PROSITE" id="PS50181"/>
    </source>
</evidence>
<evidence type="ECO:0000313" key="3">
    <source>
        <dbReference type="EMBL" id="KAF9736802.1"/>
    </source>
</evidence>
<dbReference type="PROSITE" id="PS50012">
    <property type="entry name" value="RCC1_3"/>
    <property type="match status" value="1"/>
</dbReference>
<evidence type="ECO:0000313" key="4">
    <source>
        <dbReference type="Proteomes" id="UP000756921"/>
    </source>
</evidence>
<dbReference type="InterPro" id="IPR001810">
    <property type="entry name" value="F-box_dom"/>
</dbReference>
<reference evidence="3" key="1">
    <citation type="journal article" date="2020" name="Mol. Plant Microbe Interact.">
        <title>Genome Sequence of the Biocontrol Agent Coniothyrium minitans strain Conio (IMI 134523).</title>
        <authorList>
            <person name="Patel D."/>
            <person name="Shittu T.A."/>
            <person name="Baroncelli R."/>
            <person name="Muthumeenakshi S."/>
            <person name="Osborne T.H."/>
            <person name="Janganan T.K."/>
            <person name="Sreenivasaprasad S."/>
        </authorList>
    </citation>
    <scope>NUCLEOTIDE SEQUENCE</scope>
    <source>
        <strain evidence="3">Conio</strain>
    </source>
</reference>
<dbReference type="GO" id="GO:0005737">
    <property type="term" value="C:cytoplasm"/>
    <property type="evidence" value="ECO:0007669"/>
    <property type="project" value="TreeGrafter"/>
</dbReference>
<dbReference type="SUPFAM" id="SSF50985">
    <property type="entry name" value="RCC1/BLIP-II"/>
    <property type="match status" value="1"/>
</dbReference>
<dbReference type="CDD" id="cd09917">
    <property type="entry name" value="F-box_SF"/>
    <property type="match status" value="1"/>
</dbReference>
<comment type="caution">
    <text evidence="3">The sequence shown here is derived from an EMBL/GenBank/DDBJ whole genome shotgun (WGS) entry which is preliminary data.</text>
</comment>
<name>A0A9P6GJC3_9PLEO</name>
<dbReference type="InterPro" id="IPR000408">
    <property type="entry name" value="Reg_chr_condens"/>
</dbReference>
<dbReference type="EMBL" id="WJXW01000004">
    <property type="protein sequence ID" value="KAF9736802.1"/>
    <property type="molecule type" value="Genomic_DNA"/>
</dbReference>
<dbReference type="OrthoDB" id="61110at2759"/>
<evidence type="ECO:0000256" key="1">
    <source>
        <dbReference type="PROSITE-ProRule" id="PRU00235"/>
    </source>
</evidence>
<dbReference type="Proteomes" id="UP000756921">
    <property type="component" value="Unassembled WGS sequence"/>
</dbReference>
<dbReference type="Gene3D" id="2.130.10.30">
    <property type="entry name" value="Regulator of chromosome condensation 1/beta-lactamase-inhibitor protein II"/>
    <property type="match status" value="2"/>
</dbReference>
<dbReference type="PANTHER" id="PTHR45982">
    <property type="entry name" value="REGULATOR OF CHROMOSOME CONDENSATION"/>
    <property type="match status" value="1"/>
</dbReference>
<keyword evidence="4" id="KW-1185">Reference proteome</keyword>
<feature type="repeat" description="RCC1" evidence="1">
    <location>
        <begin position="83"/>
        <end position="136"/>
    </location>
</feature>
<dbReference type="GO" id="GO:0005085">
    <property type="term" value="F:guanyl-nucleotide exchange factor activity"/>
    <property type="evidence" value="ECO:0007669"/>
    <property type="project" value="TreeGrafter"/>
</dbReference>
<sequence length="632" mass="70610">MAETINITELPLDILVLVFPYLDARSFLAFCSTCKPFQQPSIRLDPAYWSFQSRSTFRIPNQPVVQHDGARWQKMYKRLLTQTRVYTWGSEGNNRLGHHTNARSCTSPQEMHGAREMGVIADLQNGGWSTTILNSKGKLYSVGLLDGERSWGGSADPKALTFPPGYPQFPAVGAAAYNEPTIAIRQFSSGRSHILGLSDSGRIWSWHSFDNPAVQIKFVNIDLKEVSSGGSKLANSSLFGTVKQVVAGWSYSSAYVHGVGIVAWEPLRPRAARHGPRRVRSVPRRLLQRDPEPEEPDTMLLLENFELPKTGYQRPKGAVRESDHDRALGEEVGQVKNHIVLEHFVVFVTDIGKVFCSRLDEKDKADNILEICAFGGEIGKLLDVQGSFRTFAVFSNGSVVIVEQDYLERIWNARTTNPSQSDVAGLKYIPALQHNNIVSIAFGDYHFLALHSTGKITAYGKGAEFRDCLGLGTLPAARLRGFNSRGITQDGYTRGREVWFRKEQQEWLDLLESGGKDMQEASERFALYAQGNTNVGGELSEWIEQEARAWDEDMGEDGLGAYFALRVSAAGHHSGAVLLVNEELANKETNYDWRNKSFPRLKLSNGEEMPGSVPIDEWREGRPELQLDWENA</sequence>